<gene>
    <name evidence="1" type="ORF">FRD01_11410</name>
</gene>
<evidence type="ECO:0000313" key="2">
    <source>
        <dbReference type="Proteomes" id="UP000321595"/>
    </source>
</evidence>
<protein>
    <recommendedName>
        <fullName evidence="3">Alginate export domain-containing protein</fullName>
    </recommendedName>
</protein>
<dbReference type="KEGG" id="bbae:FRD01_11410"/>
<evidence type="ECO:0008006" key="3">
    <source>
        <dbReference type="Google" id="ProtNLM"/>
    </source>
</evidence>
<sequence length="563" mass="60877">MKSRLLSLAGFAAVLTGLQPGILVAQEDPEVDIEPSYVEPDPAQDSAVATMPLAEAPELEEEKFQVFFSLSTEFVATDNQDYRDYEPTQPEPWIDIYDTDDRANIFYTRVSSGFGYQVLDDVGVQLSLSHSGLWGGDKMGGANAFGGFLFMDRLFVEWNAVKLPGVEISTQIGRQPFEIGGAYRDYFFDDVIDGVIVDIDLKKGGKIRLLPVDLYSSTLRPDDVNLAAGINSVGTIPQSSSARYDGDTNTFRMGAIYENTELVKGLELRAFGFYADIGASGPLGTGSDRTFGGAHGNVADNDYNWMAGTRIGYTIDAGNFKMLAYGEFARSGGLDRKATNLGLFDVLTEGNAFGAGLLPSLTVNENLGVRGRVQFFMADGADHAADGGMMFNHGFVSFKGAQIGGLAANRIAGWHPSAYVATDGISHDPHARERKAGTMVIHGGIGLDLIKKLSLDVDFYTYADTSGTNYDFTQAITDSAELPFGYDEFDLRAQERLGKNLGFELDSKLAFNPNDVLGFYVGGAVMFAGDFHKIEVSRRVGTAIGATEPDLFWAVSAGTNLTF</sequence>
<proteinExistence type="predicted"/>
<dbReference type="Proteomes" id="UP000321595">
    <property type="component" value="Chromosome"/>
</dbReference>
<reference evidence="1 2" key="1">
    <citation type="submission" date="2019-08" db="EMBL/GenBank/DDBJ databases">
        <authorList>
            <person name="Liang Q."/>
        </authorList>
    </citation>
    <scope>NUCLEOTIDE SEQUENCE [LARGE SCALE GENOMIC DNA]</scope>
    <source>
        <strain evidence="1 2">V1718</strain>
    </source>
</reference>
<dbReference type="AlphaFoldDB" id="A0A5B8XRB5"/>
<keyword evidence="2" id="KW-1185">Reference proteome</keyword>
<name>A0A5B8XRB5_9DELT</name>
<organism evidence="1 2">
    <name type="scientific">Microvenator marinus</name>
    <dbReference type="NCBI Taxonomy" id="2600177"/>
    <lineage>
        <taxon>Bacteria</taxon>
        <taxon>Deltaproteobacteria</taxon>
        <taxon>Bradymonadales</taxon>
        <taxon>Microvenatoraceae</taxon>
        <taxon>Microvenator</taxon>
    </lineage>
</organism>
<accession>A0A5B8XRB5</accession>
<dbReference type="OrthoDB" id="5504613at2"/>
<dbReference type="RefSeq" id="WP_146959715.1">
    <property type="nucleotide sequence ID" value="NZ_CP042467.1"/>
</dbReference>
<evidence type="ECO:0000313" key="1">
    <source>
        <dbReference type="EMBL" id="QED27831.1"/>
    </source>
</evidence>
<dbReference type="EMBL" id="CP042467">
    <property type="protein sequence ID" value="QED27831.1"/>
    <property type="molecule type" value="Genomic_DNA"/>
</dbReference>